<evidence type="ECO:0000256" key="1">
    <source>
        <dbReference type="SAM" id="MobiDB-lite"/>
    </source>
</evidence>
<dbReference type="InterPro" id="IPR008507">
    <property type="entry name" value="DUF789"/>
</dbReference>
<dbReference type="Pfam" id="PF05623">
    <property type="entry name" value="DUF789"/>
    <property type="match status" value="1"/>
</dbReference>
<dbReference type="Proteomes" id="UP000030645">
    <property type="component" value="Unassembled WGS sequence"/>
</dbReference>
<sequence length="462" mass="51997">MSGSGGGGVSFARARGENRFYNPPAIRQRQQQLEEQKRQQRQNSAAAAAESKVSPASSAESDKRTATAAAEDCASSFCSVSARGDGSNLDRFLEYTTPLVSAQYFPKTSVRQWRTREPELHPYFVLGDLWESFKEWSAYGAGVPFLLNRSDSVMQYYVPYLSGIQLYVDPSKPFPTLRKPGDESDAESSRETTSDGSSEYGAEKGFNNAVHGAWSRNNTTEPNIYGWKGVSSKSKPSMGSSSDESETCNPPGRLVFEYLERDPPYSREPLADKAICIPQISVLASQFPELRTYRSCDLLPSSWISVSWYPIYRIPTGPTLQNLEACFLTFHSLSTPFQGSSTDWLHFKGARPREVHHARSKLSLPIFGLASYKFKVSFWNTNGVDECQKSNSLLRAADNWLRLLQDFTEILVLDDDDNSEEEEERQQKKRLVRTEKVRTNGKGETMEERSRGEARRRRAAQN</sequence>
<organism evidence="2 3">
    <name type="scientific">Morus notabilis</name>
    <dbReference type="NCBI Taxonomy" id="981085"/>
    <lineage>
        <taxon>Eukaryota</taxon>
        <taxon>Viridiplantae</taxon>
        <taxon>Streptophyta</taxon>
        <taxon>Embryophyta</taxon>
        <taxon>Tracheophyta</taxon>
        <taxon>Spermatophyta</taxon>
        <taxon>Magnoliopsida</taxon>
        <taxon>eudicotyledons</taxon>
        <taxon>Gunneridae</taxon>
        <taxon>Pentapetalae</taxon>
        <taxon>rosids</taxon>
        <taxon>fabids</taxon>
        <taxon>Rosales</taxon>
        <taxon>Moraceae</taxon>
        <taxon>Moreae</taxon>
        <taxon>Morus</taxon>
    </lineage>
</organism>
<feature type="region of interest" description="Disordered" evidence="1">
    <location>
        <begin position="175"/>
        <end position="202"/>
    </location>
</feature>
<evidence type="ECO:0000313" key="3">
    <source>
        <dbReference type="Proteomes" id="UP000030645"/>
    </source>
</evidence>
<feature type="region of interest" description="Disordered" evidence="1">
    <location>
        <begin position="225"/>
        <end position="251"/>
    </location>
</feature>
<dbReference type="PANTHER" id="PTHR31343">
    <property type="entry name" value="T15D22.8"/>
    <property type="match status" value="1"/>
</dbReference>
<dbReference type="PANTHER" id="PTHR31343:SF8">
    <property type="entry name" value="OS07G0246600 PROTEIN"/>
    <property type="match status" value="1"/>
</dbReference>
<feature type="compositionally biased region" description="Low complexity" evidence="1">
    <location>
        <begin position="231"/>
        <end position="242"/>
    </location>
</feature>
<dbReference type="eggNOG" id="ENOG502QUFP">
    <property type="taxonomic scope" value="Eukaryota"/>
</dbReference>
<proteinExistence type="predicted"/>
<dbReference type="EMBL" id="KE345024">
    <property type="protein sequence ID" value="EXB90369.1"/>
    <property type="molecule type" value="Genomic_DNA"/>
</dbReference>
<feature type="compositionally biased region" description="Low complexity" evidence="1">
    <location>
        <begin position="41"/>
        <end position="59"/>
    </location>
</feature>
<reference evidence="3" key="1">
    <citation type="submission" date="2013-01" db="EMBL/GenBank/DDBJ databases">
        <title>Draft Genome Sequence of a Mulberry Tree, Morus notabilis C.K. Schneid.</title>
        <authorList>
            <person name="He N."/>
            <person name="Zhao S."/>
        </authorList>
    </citation>
    <scope>NUCLEOTIDE SEQUENCE</scope>
</reference>
<feature type="region of interest" description="Disordered" evidence="1">
    <location>
        <begin position="1"/>
        <end position="64"/>
    </location>
</feature>
<dbReference type="AlphaFoldDB" id="W9RH01"/>
<gene>
    <name evidence="2" type="ORF">L484_004872</name>
</gene>
<protein>
    <submittedName>
        <fullName evidence="2">Uncharacterized protein</fullName>
    </submittedName>
</protein>
<feature type="region of interest" description="Disordered" evidence="1">
    <location>
        <begin position="416"/>
        <end position="462"/>
    </location>
</feature>
<feature type="compositionally biased region" description="Basic and acidic residues" evidence="1">
    <location>
        <begin position="444"/>
        <end position="453"/>
    </location>
</feature>
<keyword evidence="3" id="KW-1185">Reference proteome</keyword>
<accession>W9RH01</accession>
<name>W9RH01_9ROSA</name>
<evidence type="ECO:0000313" key="2">
    <source>
        <dbReference type="EMBL" id="EXB90369.1"/>
    </source>
</evidence>
<feature type="compositionally biased region" description="Basic and acidic residues" evidence="1">
    <location>
        <begin position="179"/>
        <end position="193"/>
    </location>
</feature>